<evidence type="ECO:0000256" key="4">
    <source>
        <dbReference type="ARBA" id="ARBA00022490"/>
    </source>
</evidence>
<dbReference type="PANTHER" id="PTHR12866">
    <property type="entry name" value="UBIQUITIN-LIKE-CONJUGATING ENZYME ATG3"/>
    <property type="match status" value="1"/>
</dbReference>
<dbReference type="GO" id="GO:0005829">
    <property type="term" value="C:cytosol"/>
    <property type="evidence" value="ECO:0007669"/>
    <property type="project" value="TreeGrafter"/>
</dbReference>
<gene>
    <name evidence="8" type="ORF">NAEGRDRAFT_70473</name>
</gene>
<dbReference type="VEuPathDB" id="AmoebaDB:NAEGRDRAFT_70473"/>
<dbReference type="GO" id="GO:0019776">
    <property type="term" value="F:Atg8-family ligase activity"/>
    <property type="evidence" value="ECO:0007669"/>
    <property type="project" value="TreeGrafter"/>
</dbReference>
<dbReference type="Pfam" id="PF03987">
    <property type="entry name" value="Autophagy_act_C"/>
    <property type="match status" value="1"/>
</dbReference>
<dbReference type="GO" id="GO:0000422">
    <property type="term" value="P:autophagy of mitochondrion"/>
    <property type="evidence" value="ECO:0007669"/>
    <property type="project" value="TreeGrafter"/>
</dbReference>
<keyword evidence="3" id="KW-0813">Transport</keyword>
<comment type="subcellular location">
    <subcellularLocation>
        <location evidence="1">Cytoplasm</location>
    </subcellularLocation>
</comment>
<dbReference type="AlphaFoldDB" id="D2VNE9"/>
<reference evidence="8 9" key="1">
    <citation type="journal article" date="2010" name="Cell">
        <title>The genome of Naegleria gruberi illuminates early eukaryotic versatility.</title>
        <authorList>
            <person name="Fritz-Laylin L.K."/>
            <person name="Prochnik S.E."/>
            <person name="Ginger M.L."/>
            <person name="Dacks J.B."/>
            <person name="Carpenter M.L."/>
            <person name="Field M.C."/>
            <person name="Kuo A."/>
            <person name="Paredez A."/>
            <person name="Chapman J."/>
            <person name="Pham J."/>
            <person name="Shu S."/>
            <person name="Neupane R."/>
            <person name="Cipriano M."/>
            <person name="Mancuso J."/>
            <person name="Tu H."/>
            <person name="Salamov A."/>
            <person name="Lindquist E."/>
            <person name="Shapiro H."/>
            <person name="Lucas S."/>
            <person name="Grigoriev I.V."/>
            <person name="Cande W.Z."/>
            <person name="Fulton C."/>
            <person name="Rokhsar D.S."/>
            <person name="Dawson S.C."/>
        </authorList>
    </citation>
    <scope>NUCLEOTIDE SEQUENCE [LARGE SCALE GENOMIC DNA]</scope>
    <source>
        <strain evidence="8 9">NEG-M</strain>
    </source>
</reference>
<evidence type="ECO:0000313" key="8">
    <source>
        <dbReference type="EMBL" id="EFC41647.1"/>
    </source>
</evidence>
<dbReference type="RefSeq" id="XP_002674391.1">
    <property type="nucleotide sequence ID" value="XM_002674345.1"/>
</dbReference>
<dbReference type="PANTHER" id="PTHR12866:SF2">
    <property type="entry name" value="UBIQUITIN-LIKE-CONJUGATING ENZYME ATG3"/>
    <property type="match status" value="1"/>
</dbReference>
<dbReference type="GO" id="GO:0000407">
    <property type="term" value="C:phagophore assembly site"/>
    <property type="evidence" value="ECO:0007669"/>
    <property type="project" value="TreeGrafter"/>
</dbReference>
<dbReference type="Gene3D" id="3.30.1460.50">
    <property type="match status" value="1"/>
</dbReference>
<evidence type="ECO:0000256" key="6">
    <source>
        <dbReference type="ARBA" id="ARBA00022927"/>
    </source>
</evidence>
<dbReference type="Proteomes" id="UP000006671">
    <property type="component" value="Unassembled WGS sequence"/>
</dbReference>
<keyword evidence="4" id="KW-0963">Cytoplasm</keyword>
<dbReference type="FunCoup" id="D2VNE9">
    <property type="interactions" value="615"/>
</dbReference>
<dbReference type="GO" id="GO:0015031">
    <property type="term" value="P:protein transport"/>
    <property type="evidence" value="ECO:0007669"/>
    <property type="project" value="UniProtKB-KW"/>
</dbReference>
<name>D2VNE9_NAEGR</name>
<dbReference type="GO" id="GO:0061723">
    <property type="term" value="P:glycophagy"/>
    <property type="evidence" value="ECO:0007669"/>
    <property type="project" value="TreeGrafter"/>
</dbReference>
<dbReference type="STRING" id="5762.D2VNE9"/>
<comment type="similarity">
    <text evidence="2">Belongs to the ATG3 family.</text>
</comment>
<organism evidence="9">
    <name type="scientific">Naegleria gruberi</name>
    <name type="common">Amoeba</name>
    <dbReference type="NCBI Taxonomy" id="5762"/>
    <lineage>
        <taxon>Eukaryota</taxon>
        <taxon>Discoba</taxon>
        <taxon>Heterolobosea</taxon>
        <taxon>Tetramitia</taxon>
        <taxon>Eutetramitia</taxon>
        <taxon>Vahlkampfiidae</taxon>
        <taxon>Naegleria</taxon>
    </lineage>
</organism>
<dbReference type="KEGG" id="ngr:NAEGRDRAFT_70473"/>
<evidence type="ECO:0000256" key="7">
    <source>
        <dbReference type="ARBA" id="ARBA00023006"/>
    </source>
</evidence>
<evidence type="ECO:0000256" key="2">
    <source>
        <dbReference type="ARBA" id="ARBA00007683"/>
    </source>
</evidence>
<dbReference type="InParanoid" id="D2VNE9"/>
<dbReference type="GeneID" id="8851469"/>
<dbReference type="GO" id="GO:0000045">
    <property type="term" value="P:autophagosome assembly"/>
    <property type="evidence" value="ECO:0007669"/>
    <property type="project" value="TreeGrafter"/>
</dbReference>
<dbReference type="OrthoDB" id="1584384at2759"/>
<evidence type="ECO:0000256" key="5">
    <source>
        <dbReference type="ARBA" id="ARBA00022786"/>
    </source>
</evidence>
<dbReference type="OMA" id="HCPTWSW"/>
<dbReference type="InterPro" id="IPR007135">
    <property type="entry name" value="Atg3/Atg10"/>
</dbReference>
<dbReference type="GO" id="GO:0044804">
    <property type="term" value="P:nucleophagy"/>
    <property type="evidence" value="ECO:0007669"/>
    <property type="project" value="TreeGrafter"/>
</dbReference>
<evidence type="ECO:0000313" key="9">
    <source>
        <dbReference type="Proteomes" id="UP000006671"/>
    </source>
</evidence>
<keyword evidence="7" id="KW-0072">Autophagy</keyword>
<keyword evidence="9" id="KW-1185">Reference proteome</keyword>
<accession>D2VNE9</accession>
<protein>
    <submittedName>
        <fullName evidence="8">Predicted protein</fullName>
    </submittedName>
</protein>
<evidence type="ECO:0000256" key="1">
    <source>
        <dbReference type="ARBA" id="ARBA00004496"/>
    </source>
</evidence>
<keyword evidence="5" id="KW-0833">Ubl conjugation pathway</keyword>
<dbReference type="EMBL" id="GG738884">
    <property type="protein sequence ID" value="EFC41647.1"/>
    <property type="molecule type" value="Genomic_DNA"/>
</dbReference>
<evidence type="ECO:0000256" key="3">
    <source>
        <dbReference type="ARBA" id="ARBA00022448"/>
    </source>
</evidence>
<sequence>MSQQQTGTKGSTSFRAFSLFKNFAEYFIDVPKESHFYERGVLTPEEFEKAGDLLVSKCPTWSWSAGEPSKRKDYLPADKQFLITRNVPCLKRCSELIEMAKDEEPVEDGEWIATHINHTKEKEKEEIGDITGGVDDLVIHSAEDDEEDDGEAIDIDNYSDSELEDTIKDKGALEANNGDSILQTRTYDFSITYDKYYQTPRVWLFGYDERGAKLESEKILEDIHADYGNKTVTIEQHPHLNTQWASIHPCRHAEVMKKMVDRLVGGGSGEKQFVRVDLYLFLFLKFISSVIPTIEYDFTTQVD</sequence>
<keyword evidence="6" id="KW-0653">Protein transport</keyword>
<dbReference type="eggNOG" id="KOG2981">
    <property type="taxonomic scope" value="Eukaryota"/>
</dbReference>
<proteinExistence type="inferred from homology"/>